<evidence type="ECO:0000313" key="2">
    <source>
        <dbReference type="EMBL" id="HIW98961.1"/>
    </source>
</evidence>
<feature type="transmembrane region" description="Helical" evidence="1">
    <location>
        <begin position="35"/>
        <end position="60"/>
    </location>
</feature>
<keyword evidence="1" id="KW-0812">Transmembrane</keyword>
<proteinExistence type="predicted"/>
<keyword evidence="1" id="KW-1133">Transmembrane helix</keyword>
<comment type="caution">
    <text evidence="2">The sequence shown here is derived from an EMBL/GenBank/DDBJ whole genome shotgun (WGS) entry which is preliminary data.</text>
</comment>
<name>A0A9D1S2U8_9MICC</name>
<dbReference type="EMBL" id="DXGD01000089">
    <property type="protein sequence ID" value="HIW98961.1"/>
    <property type="molecule type" value="Genomic_DNA"/>
</dbReference>
<evidence type="ECO:0000256" key="1">
    <source>
        <dbReference type="SAM" id="Phobius"/>
    </source>
</evidence>
<accession>A0A9D1S2U8</accession>
<keyword evidence="1" id="KW-0472">Membrane</keyword>
<reference evidence="2" key="2">
    <citation type="submission" date="2021-04" db="EMBL/GenBank/DDBJ databases">
        <authorList>
            <person name="Gilroy R."/>
        </authorList>
    </citation>
    <scope>NUCLEOTIDE SEQUENCE</scope>
    <source>
        <strain evidence="2">ChiHejej3B27-3195</strain>
    </source>
</reference>
<dbReference type="Proteomes" id="UP000824151">
    <property type="component" value="Unassembled WGS sequence"/>
</dbReference>
<sequence>MTSVAFVEGLILSLWILGVIGAIYAFPMMPARPDAIALIGFAVMVPFIGSVVAIGSAVWLTAHRHEKRALHERRRTQFSPHAH</sequence>
<feature type="transmembrane region" description="Helical" evidence="1">
    <location>
        <begin position="7"/>
        <end position="29"/>
    </location>
</feature>
<evidence type="ECO:0000313" key="3">
    <source>
        <dbReference type="Proteomes" id="UP000824151"/>
    </source>
</evidence>
<reference evidence="2" key="1">
    <citation type="journal article" date="2021" name="PeerJ">
        <title>Extensive microbial diversity within the chicken gut microbiome revealed by metagenomics and culture.</title>
        <authorList>
            <person name="Gilroy R."/>
            <person name="Ravi A."/>
            <person name="Getino M."/>
            <person name="Pursley I."/>
            <person name="Horton D.L."/>
            <person name="Alikhan N.F."/>
            <person name="Baker D."/>
            <person name="Gharbi K."/>
            <person name="Hall N."/>
            <person name="Watson M."/>
            <person name="Adriaenssens E.M."/>
            <person name="Foster-Nyarko E."/>
            <person name="Jarju S."/>
            <person name="Secka A."/>
            <person name="Antonio M."/>
            <person name="Oren A."/>
            <person name="Chaudhuri R.R."/>
            <person name="La Ragione R."/>
            <person name="Hildebrand F."/>
            <person name="Pallen M.J."/>
        </authorList>
    </citation>
    <scope>NUCLEOTIDE SEQUENCE</scope>
    <source>
        <strain evidence="2">ChiHejej3B27-3195</strain>
    </source>
</reference>
<dbReference type="AlphaFoldDB" id="A0A9D1S2U8"/>
<gene>
    <name evidence="2" type="ORF">H9871_02345</name>
</gene>
<organism evidence="2 3">
    <name type="scientific">Candidatus Nesterenkonia stercoripullorum</name>
    <dbReference type="NCBI Taxonomy" id="2838701"/>
    <lineage>
        <taxon>Bacteria</taxon>
        <taxon>Bacillati</taxon>
        <taxon>Actinomycetota</taxon>
        <taxon>Actinomycetes</taxon>
        <taxon>Micrococcales</taxon>
        <taxon>Micrococcaceae</taxon>
        <taxon>Nesterenkonia</taxon>
    </lineage>
</organism>
<protein>
    <submittedName>
        <fullName evidence="2">Uncharacterized protein</fullName>
    </submittedName>
</protein>